<evidence type="ECO:0000313" key="10">
    <source>
        <dbReference type="RefSeq" id="XP_001340167.2"/>
    </source>
</evidence>
<dbReference type="PROSITE" id="PS51154">
    <property type="entry name" value="MACRO"/>
    <property type="match status" value="2"/>
</dbReference>
<evidence type="ECO:0000259" key="8">
    <source>
        <dbReference type="PROSITE" id="PS51154"/>
    </source>
</evidence>
<evidence type="ECO:0000313" key="9">
    <source>
        <dbReference type="Proteomes" id="UP000000437"/>
    </source>
</evidence>
<evidence type="ECO:0000256" key="5">
    <source>
        <dbReference type="ARBA" id="ARBA00023242"/>
    </source>
</evidence>
<dbReference type="PANTHER" id="PTHR14453">
    <property type="entry name" value="PARP/ZINC FINGER CCCH TYPE DOMAIN CONTAINING PROTEIN"/>
    <property type="match status" value="1"/>
</dbReference>
<evidence type="ECO:0000256" key="6">
    <source>
        <dbReference type="ARBA" id="ARBA00024347"/>
    </source>
</evidence>
<keyword evidence="4" id="KW-0520">NAD</keyword>
<gene>
    <name evidence="10" type="primary">parp9</name>
</gene>
<keyword evidence="2" id="KW-0328">Glycosyltransferase</keyword>
<dbReference type="GO" id="GO:0060335">
    <property type="term" value="P:positive regulation of type II interferon-mediated signaling pathway"/>
    <property type="evidence" value="ECO:0000318"/>
    <property type="project" value="GO_Central"/>
</dbReference>
<dbReference type="CTD" id="83666"/>
<evidence type="ECO:0000256" key="2">
    <source>
        <dbReference type="ARBA" id="ARBA00022676"/>
    </source>
</evidence>
<organism evidence="9 10">
    <name type="scientific">Danio rerio</name>
    <name type="common">Zebrafish</name>
    <name type="synonym">Brachydanio rerio</name>
    <dbReference type="NCBI Taxonomy" id="7955"/>
    <lineage>
        <taxon>Eukaryota</taxon>
        <taxon>Metazoa</taxon>
        <taxon>Chordata</taxon>
        <taxon>Craniata</taxon>
        <taxon>Vertebrata</taxon>
        <taxon>Euteleostomi</taxon>
        <taxon>Actinopterygii</taxon>
        <taxon>Neopterygii</taxon>
        <taxon>Teleostei</taxon>
        <taxon>Ostariophysi</taxon>
        <taxon>Cypriniformes</taxon>
        <taxon>Danionidae</taxon>
        <taxon>Danioninae</taxon>
        <taxon>Danio</taxon>
    </lineage>
</organism>
<dbReference type="GO" id="GO:0005634">
    <property type="term" value="C:nucleus"/>
    <property type="evidence" value="ECO:0000318"/>
    <property type="project" value="GO_Central"/>
</dbReference>
<dbReference type="GO" id="GO:0010629">
    <property type="term" value="P:negative regulation of gene expression"/>
    <property type="evidence" value="ECO:0000318"/>
    <property type="project" value="GO_Central"/>
</dbReference>
<feature type="domain" description="Macro" evidence="8">
    <location>
        <begin position="272"/>
        <end position="456"/>
    </location>
</feature>
<dbReference type="GO" id="GO:0003714">
    <property type="term" value="F:transcription corepressor activity"/>
    <property type="evidence" value="ECO:0000318"/>
    <property type="project" value="GO_Central"/>
</dbReference>
<keyword evidence="9" id="KW-1185">Reference proteome</keyword>
<dbReference type="KEGG" id="dre:799852"/>
<dbReference type="PANTHER" id="PTHR14453:SF70">
    <property type="entry name" value="PROTEIN MONO-ADP-RIBOSYLTRANSFERASE PARP9"/>
    <property type="match status" value="1"/>
</dbReference>
<comment type="subcellular location">
    <subcellularLocation>
        <location evidence="1">Nucleus</location>
    </subcellularLocation>
</comment>
<evidence type="ECO:0000259" key="7">
    <source>
        <dbReference type="PROSITE" id="PS51059"/>
    </source>
</evidence>
<name>A0A8M1PZD8_DANRE</name>
<keyword evidence="5" id="KW-0539">Nucleus</keyword>
<dbReference type="InterPro" id="IPR002589">
    <property type="entry name" value="Macro_dom"/>
</dbReference>
<dbReference type="PROSITE" id="PS51059">
    <property type="entry name" value="PARP_CATALYTIC"/>
    <property type="match status" value="1"/>
</dbReference>
<dbReference type="RefSeq" id="XP_073768783.1">
    <property type="nucleotide sequence ID" value="XM_073912682.1"/>
</dbReference>
<dbReference type="GO" id="GO:0005737">
    <property type="term" value="C:cytoplasm"/>
    <property type="evidence" value="ECO:0000318"/>
    <property type="project" value="GO_Central"/>
</dbReference>
<dbReference type="RefSeq" id="XP_073768782.1">
    <property type="nucleotide sequence ID" value="XM_073912681.1"/>
</dbReference>
<dbReference type="GO" id="GO:0044389">
    <property type="term" value="F:ubiquitin-like protein ligase binding"/>
    <property type="evidence" value="ECO:0000318"/>
    <property type="project" value="GO_Central"/>
</dbReference>
<dbReference type="GO" id="GO:0003950">
    <property type="term" value="F:NAD+ poly-ADP-ribosyltransferase activity"/>
    <property type="evidence" value="ECO:0000318"/>
    <property type="project" value="GO_Central"/>
</dbReference>
<dbReference type="SUPFAM" id="SSF52949">
    <property type="entry name" value="Macro domain-like"/>
    <property type="match status" value="2"/>
</dbReference>
<dbReference type="Gene3D" id="3.90.228.10">
    <property type="match status" value="1"/>
</dbReference>
<dbReference type="AlphaFoldDB" id="A0A8M1PZD8"/>
<evidence type="ECO:0000256" key="1">
    <source>
        <dbReference type="ARBA" id="ARBA00004123"/>
    </source>
</evidence>
<dbReference type="Pfam" id="PF01661">
    <property type="entry name" value="Macro"/>
    <property type="match status" value="2"/>
</dbReference>
<comment type="similarity">
    <text evidence="6">Belongs to the ARTD/PARP family.</text>
</comment>
<proteinExistence type="inferred from homology"/>
<dbReference type="Gene3D" id="3.40.220.10">
    <property type="entry name" value="Leucine Aminopeptidase, subunit E, domain 1"/>
    <property type="match status" value="2"/>
</dbReference>
<dbReference type="GeneID" id="799852"/>
<evidence type="ECO:0000256" key="4">
    <source>
        <dbReference type="ARBA" id="ARBA00023027"/>
    </source>
</evidence>
<evidence type="ECO:0000256" key="3">
    <source>
        <dbReference type="ARBA" id="ARBA00022679"/>
    </source>
</evidence>
<protein>
    <submittedName>
        <fullName evidence="10">Protein mono-ADP-ribosyltransferase PARP9</fullName>
    </submittedName>
</protein>
<sequence length="840" mass="94211">MSDKEQGLLPLAAEQAAILAKCRNAFCHAVIEKFNCMAILHNIKESEALSNTSGVFCAEKRYFTRLSSGVEISVWKDDLTQHKVEAVVNAANEKLQHGGGLAQALSMAGGPQIQRWSDDIIKRYGYVKTGEAVLTPAGNLPFKYIIHAVGPKVPQNPTQKEIGDATPLLYNAITSILQTVLRENITSVAIPALSSGLFNFPRDRCADIIVKAIKTFHDHGGFQGRNLEIHLVNNDEPSVQEMERATRAIFDPPSTSRLYSGAVKDSSQSMTSSTSQSLQFENIILYLKRGAIEDEMVDVLVNTIAPDCKLHQGVISRAILKKAGDEIQNEIYKKKSNTSFYSSKVLYKTKGYNLYCKSVFHTVCAHRSDSKSKEILFNVVLESLKKAAEDYESISFPAIGTGNLDFKKWEVAKIMMDAVAEFAKQNKRKKLDVYFVVFPKDNDMMKAFENEMKKRKGQATSPEVQHRQNYNVATKETTTNEMPSVMFQSATKCNESLREAKGWACNMLQLSGKSTINNNHVIYLGQKEHEFLLTLQAVFDVRIEEFFRSGNGGITITGSPSGVSCAAIEVESMLCKAQNDFARAEERDILYSVVRWSCKEEPWIQTPEISGILEKAFLAGEENHVFKNHKVSLKYELIVDNTGKTSSVKRKCLLDPFQSLNNSFYARNPVTKNYFLEIEGRKASTAFRLSIIKVEKLENIVLKQLFDKNRQRIKCQPKRLYQCVSAQYVDLICRVGFQKEFAPPAEQRHGNGIYFSTSVEGALKLWRNLEHEQYVYIIQAQVLTGNSAIGSPDFILPPSLKGDPLERYDSLSDMGETYVIFSVQQALPEYLVICAKSSSV</sequence>
<reference evidence="10" key="1">
    <citation type="submission" date="2025-08" db="UniProtKB">
        <authorList>
            <consortium name="RefSeq"/>
        </authorList>
    </citation>
    <scope>IDENTIFICATION</scope>
    <source>
        <strain evidence="10">Tuebingen</strain>
        <tissue evidence="10">Fibroblasts and whole tissue</tissue>
    </source>
</reference>
<dbReference type="InterPro" id="IPR043472">
    <property type="entry name" value="Macro_dom-like"/>
</dbReference>
<feature type="domain" description="PARP catalytic" evidence="7">
    <location>
        <begin position="651"/>
        <end position="840"/>
    </location>
</feature>
<dbReference type="SUPFAM" id="SSF56399">
    <property type="entry name" value="ADP-ribosylation"/>
    <property type="match status" value="1"/>
</dbReference>
<dbReference type="InterPro" id="IPR052056">
    <property type="entry name" value="Mono-ARTD/PARP"/>
</dbReference>
<keyword evidence="3" id="KW-0808">Transferase</keyword>
<dbReference type="RefSeq" id="XP_001340167.2">
    <property type="nucleotide sequence ID" value="XM_001340131.10"/>
</dbReference>
<dbReference type="Proteomes" id="UP000000437">
    <property type="component" value="Chromosome 9"/>
</dbReference>
<accession>A0A8M1PZD8</accession>
<dbReference type="CDD" id="cd02907">
    <property type="entry name" value="Macro_Af1521_BAL-like"/>
    <property type="match status" value="1"/>
</dbReference>
<dbReference type="SMART" id="SM00506">
    <property type="entry name" value="A1pp"/>
    <property type="match status" value="2"/>
</dbReference>
<dbReference type="InterPro" id="IPR012317">
    <property type="entry name" value="Poly(ADP-ribose)pol_cat_dom"/>
</dbReference>
<dbReference type="OrthoDB" id="6133115at2759"/>
<feature type="domain" description="Macro" evidence="8">
    <location>
        <begin position="59"/>
        <end position="250"/>
    </location>
</feature>